<dbReference type="EMBL" id="FUWR01000016">
    <property type="protein sequence ID" value="SKA09699.1"/>
    <property type="molecule type" value="Genomic_DNA"/>
</dbReference>
<evidence type="ECO:0000313" key="7">
    <source>
        <dbReference type="EMBL" id="SKA09699.1"/>
    </source>
</evidence>
<comment type="function">
    <text evidence="4">Has an important function as a repair enzyme for proteins that have been inactivated by oxidation. Catalyzes the reversible oxidation-reduction of methionine sulfoxide in proteins to methionine.</text>
</comment>
<feature type="chain" id="PRO_5012142840" description="Peptide methionine sulfoxide reductase MsrA" evidence="5">
    <location>
        <begin position="27"/>
        <end position="204"/>
    </location>
</feature>
<name>A0A1T4R126_9BACT</name>
<dbReference type="SUPFAM" id="SSF55068">
    <property type="entry name" value="Peptide methionine sulfoxide reductase"/>
    <property type="match status" value="1"/>
</dbReference>
<dbReference type="Gene3D" id="3.30.1060.10">
    <property type="entry name" value="Peptide methionine sulphoxide reductase MsrA"/>
    <property type="match status" value="1"/>
</dbReference>
<reference evidence="8" key="1">
    <citation type="submission" date="2017-02" db="EMBL/GenBank/DDBJ databases">
        <authorList>
            <person name="Varghese N."/>
            <person name="Submissions S."/>
        </authorList>
    </citation>
    <scope>NUCLEOTIDE SEQUENCE [LARGE SCALE GENOMIC DNA]</scope>
    <source>
        <strain evidence="8">ATCC BAA-34</strain>
    </source>
</reference>
<dbReference type="AlphaFoldDB" id="A0A1T4R126"/>
<dbReference type="Pfam" id="PF01625">
    <property type="entry name" value="PMSR"/>
    <property type="match status" value="1"/>
</dbReference>
<sequence>MWKTIYRSILICLIVIGCLHSTTATAAPVEKAIFAGGCFWCMEQPFDSLPGVLSVMPGYTGGTKLNPTYQEVSAGGTGHTEAVEIIFDPTKTSYEKLLQVFWRNIDPTKADRQFCDIGNQYRPAIFYLSDQQRTLALASKEDISKIKRFKEPVVTEIVPASRFYAAEEYHRQYYKKNPIRYRFYRSNCGRDKRLKELWGTAAGH</sequence>
<keyword evidence="8" id="KW-1185">Reference proteome</keyword>
<proteinExistence type="inferred from homology"/>
<accession>A0A1T4R126</accession>
<gene>
    <name evidence="4" type="primary">msrA</name>
    <name evidence="7" type="ORF">SAMN02745119_02640</name>
</gene>
<protein>
    <recommendedName>
        <fullName evidence="4">Peptide methionine sulfoxide reductase MsrA</fullName>
        <shortName evidence="4">Protein-methionine-S-oxide reductase</shortName>
        <ecNumber evidence="4">1.8.4.11</ecNumber>
    </recommendedName>
    <alternativeName>
        <fullName evidence="4">Peptide-methionine (S)-S-oxide reductase</fullName>
        <shortName evidence="4">Peptide Met(O) reductase</shortName>
    </alternativeName>
</protein>
<dbReference type="NCBIfam" id="TIGR00401">
    <property type="entry name" value="msrA"/>
    <property type="match status" value="1"/>
</dbReference>
<dbReference type="HAMAP" id="MF_01401">
    <property type="entry name" value="MsrA"/>
    <property type="match status" value="1"/>
</dbReference>
<dbReference type="Proteomes" id="UP000190102">
    <property type="component" value="Unassembled WGS sequence"/>
</dbReference>
<dbReference type="PANTHER" id="PTHR43774">
    <property type="entry name" value="PEPTIDE METHIONINE SULFOXIDE REDUCTASE"/>
    <property type="match status" value="1"/>
</dbReference>
<dbReference type="EC" id="1.8.4.11" evidence="4"/>
<evidence type="ECO:0000256" key="4">
    <source>
        <dbReference type="HAMAP-Rule" id="MF_01401"/>
    </source>
</evidence>
<feature type="domain" description="Peptide methionine sulphoxide reductase MsrA" evidence="6">
    <location>
        <begin position="31"/>
        <end position="182"/>
    </location>
</feature>
<organism evidence="7 8">
    <name type="scientific">Trichlorobacter thiogenes</name>
    <dbReference type="NCBI Taxonomy" id="115783"/>
    <lineage>
        <taxon>Bacteria</taxon>
        <taxon>Pseudomonadati</taxon>
        <taxon>Thermodesulfobacteriota</taxon>
        <taxon>Desulfuromonadia</taxon>
        <taxon>Geobacterales</taxon>
        <taxon>Geobacteraceae</taxon>
        <taxon>Trichlorobacter</taxon>
    </lineage>
</organism>
<evidence type="ECO:0000259" key="6">
    <source>
        <dbReference type="Pfam" id="PF01625"/>
    </source>
</evidence>
<evidence type="ECO:0000313" key="8">
    <source>
        <dbReference type="Proteomes" id="UP000190102"/>
    </source>
</evidence>
<feature type="active site" evidence="4">
    <location>
        <position position="38"/>
    </location>
</feature>
<keyword evidence="5" id="KW-0732">Signal</keyword>
<evidence type="ECO:0000256" key="5">
    <source>
        <dbReference type="SAM" id="SignalP"/>
    </source>
</evidence>
<keyword evidence="1 4" id="KW-0560">Oxidoreductase</keyword>
<dbReference type="InterPro" id="IPR036509">
    <property type="entry name" value="Met_Sox_Rdtase_MsrA_sf"/>
</dbReference>
<evidence type="ECO:0000256" key="2">
    <source>
        <dbReference type="ARBA" id="ARBA00047806"/>
    </source>
</evidence>
<dbReference type="InterPro" id="IPR002569">
    <property type="entry name" value="Met_Sox_Rdtase_MsrA_dom"/>
</dbReference>
<dbReference type="GO" id="GO:0033744">
    <property type="term" value="F:L-methionine:thioredoxin-disulfide S-oxidoreductase activity"/>
    <property type="evidence" value="ECO:0007669"/>
    <property type="project" value="RHEA"/>
</dbReference>
<feature type="signal peptide" evidence="5">
    <location>
        <begin position="1"/>
        <end position="26"/>
    </location>
</feature>
<dbReference type="STRING" id="115783.SAMN02745119_02640"/>
<comment type="similarity">
    <text evidence="4">Belongs to the MsrA Met sulfoxide reductase family.</text>
</comment>
<comment type="catalytic activity">
    <reaction evidence="2 4">
        <text>L-methionyl-[protein] + [thioredoxin]-disulfide + H2O = L-methionyl-(S)-S-oxide-[protein] + [thioredoxin]-dithiol</text>
        <dbReference type="Rhea" id="RHEA:14217"/>
        <dbReference type="Rhea" id="RHEA-COMP:10698"/>
        <dbReference type="Rhea" id="RHEA-COMP:10700"/>
        <dbReference type="Rhea" id="RHEA-COMP:12313"/>
        <dbReference type="Rhea" id="RHEA-COMP:12315"/>
        <dbReference type="ChEBI" id="CHEBI:15377"/>
        <dbReference type="ChEBI" id="CHEBI:16044"/>
        <dbReference type="ChEBI" id="CHEBI:29950"/>
        <dbReference type="ChEBI" id="CHEBI:44120"/>
        <dbReference type="ChEBI" id="CHEBI:50058"/>
        <dbReference type="EC" id="1.8.4.11"/>
    </reaction>
</comment>
<comment type="catalytic activity">
    <reaction evidence="3 4">
        <text>[thioredoxin]-disulfide + L-methionine + H2O = L-methionine (S)-S-oxide + [thioredoxin]-dithiol</text>
        <dbReference type="Rhea" id="RHEA:19993"/>
        <dbReference type="Rhea" id="RHEA-COMP:10698"/>
        <dbReference type="Rhea" id="RHEA-COMP:10700"/>
        <dbReference type="ChEBI" id="CHEBI:15377"/>
        <dbReference type="ChEBI" id="CHEBI:29950"/>
        <dbReference type="ChEBI" id="CHEBI:50058"/>
        <dbReference type="ChEBI" id="CHEBI:57844"/>
        <dbReference type="ChEBI" id="CHEBI:58772"/>
        <dbReference type="EC" id="1.8.4.11"/>
    </reaction>
</comment>
<dbReference type="PROSITE" id="PS51257">
    <property type="entry name" value="PROKAR_LIPOPROTEIN"/>
    <property type="match status" value="1"/>
</dbReference>
<dbReference type="PANTHER" id="PTHR43774:SF1">
    <property type="entry name" value="PEPTIDE METHIONINE SULFOXIDE REDUCTASE MSRA 2"/>
    <property type="match status" value="1"/>
</dbReference>
<evidence type="ECO:0000256" key="1">
    <source>
        <dbReference type="ARBA" id="ARBA00023002"/>
    </source>
</evidence>
<dbReference type="GO" id="GO:0008113">
    <property type="term" value="F:peptide-methionine (S)-S-oxide reductase activity"/>
    <property type="evidence" value="ECO:0007669"/>
    <property type="project" value="UniProtKB-UniRule"/>
</dbReference>
<evidence type="ECO:0000256" key="3">
    <source>
        <dbReference type="ARBA" id="ARBA00048782"/>
    </source>
</evidence>